<keyword evidence="1" id="KW-0732">Signal</keyword>
<evidence type="ECO:0000256" key="1">
    <source>
        <dbReference type="SAM" id="SignalP"/>
    </source>
</evidence>
<proteinExistence type="predicted"/>
<gene>
    <name evidence="2" type="ORF">A6F68_01181</name>
</gene>
<dbReference type="EMBL" id="CP016591">
    <property type="protein sequence ID" value="ANY19699.1"/>
    <property type="molecule type" value="Genomic_DNA"/>
</dbReference>
<dbReference type="KEGG" id="ado:A6F68_01181"/>
<reference evidence="2 3" key="1">
    <citation type="submission" date="2016-07" db="EMBL/GenBank/DDBJ databases">
        <title>Complete genome sequence of Altererythrobacter dongtanensis KCTC 22672, a type strain with esterase isolated from tidal flat.</title>
        <authorList>
            <person name="Cheng H."/>
            <person name="Wu Y.-H."/>
            <person name="Zhou P."/>
            <person name="Huo Y.-Y."/>
            <person name="Wang C.-S."/>
            <person name="Xu X.-W."/>
        </authorList>
    </citation>
    <scope>NUCLEOTIDE SEQUENCE [LARGE SCALE GENOMIC DNA]</scope>
    <source>
        <strain evidence="2 3">KCTC 22672</strain>
    </source>
</reference>
<name>A0A1B2AC12_9SPHN</name>
<feature type="signal peptide" evidence="1">
    <location>
        <begin position="1"/>
        <end position="32"/>
    </location>
</feature>
<evidence type="ECO:0000313" key="3">
    <source>
        <dbReference type="Proteomes" id="UP000092932"/>
    </source>
</evidence>
<protein>
    <submittedName>
        <fullName evidence="2">Uncharacterized protein</fullName>
    </submittedName>
</protein>
<dbReference type="AlphaFoldDB" id="A0A1B2AC12"/>
<feature type="chain" id="PRO_5008534012" evidence="1">
    <location>
        <begin position="33"/>
        <end position="158"/>
    </location>
</feature>
<evidence type="ECO:0000313" key="2">
    <source>
        <dbReference type="EMBL" id="ANY19699.1"/>
    </source>
</evidence>
<organism evidence="2 3">
    <name type="scientific">Tsuneonella dongtanensis</name>
    <dbReference type="NCBI Taxonomy" id="692370"/>
    <lineage>
        <taxon>Bacteria</taxon>
        <taxon>Pseudomonadati</taxon>
        <taxon>Pseudomonadota</taxon>
        <taxon>Alphaproteobacteria</taxon>
        <taxon>Sphingomonadales</taxon>
        <taxon>Erythrobacteraceae</taxon>
        <taxon>Tsuneonella</taxon>
    </lineage>
</organism>
<accession>A0A1B2AC12</accession>
<dbReference type="Proteomes" id="UP000092932">
    <property type="component" value="Chromosome"/>
</dbReference>
<sequence length="158" mass="18156">MRGSLWGEYQMMKLGLAALGAAALVVSVPAFAQDDPYPLVGGDYVEVTGIELSDGAALRYAQWLAGEWRANEDFFVAQGWNTRYELLTNEFPRKGEPDIYIVRYFPKFIDNAEGEKRRKIMMERYKRTEQKLQEESAGRATYRTVGGSMLLRKQEWKK</sequence>
<keyword evidence="3" id="KW-1185">Reference proteome</keyword>